<organism evidence="2 3">
    <name type="scientific">Hydrobacter penzbergensis</name>
    <dbReference type="NCBI Taxonomy" id="1235997"/>
    <lineage>
        <taxon>Bacteria</taxon>
        <taxon>Pseudomonadati</taxon>
        <taxon>Bacteroidota</taxon>
        <taxon>Chitinophagia</taxon>
        <taxon>Chitinophagales</taxon>
        <taxon>Chitinophagaceae</taxon>
        <taxon>Hydrobacter</taxon>
    </lineage>
</organism>
<name>A0A8X8LDP1_9BACT</name>
<dbReference type="RefSeq" id="WP_092721653.1">
    <property type="nucleotide sequence ID" value="NZ_FNNO01000001.1"/>
</dbReference>
<feature type="transmembrane region" description="Helical" evidence="1">
    <location>
        <begin position="85"/>
        <end position="107"/>
    </location>
</feature>
<protein>
    <recommendedName>
        <fullName evidence="4">UbiA prenyltransferase family protein</fullName>
    </recommendedName>
</protein>
<gene>
    <name evidence="2" type="ORF">SAMN05444410_101512</name>
</gene>
<keyword evidence="1" id="KW-0812">Transmembrane</keyword>
<dbReference type="AlphaFoldDB" id="A0A8X8LDP1"/>
<feature type="transmembrane region" description="Helical" evidence="1">
    <location>
        <begin position="256"/>
        <end position="280"/>
    </location>
</feature>
<proteinExistence type="predicted"/>
<feature type="transmembrane region" description="Helical" evidence="1">
    <location>
        <begin position="58"/>
        <end position="79"/>
    </location>
</feature>
<feature type="transmembrane region" description="Helical" evidence="1">
    <location>
        <begin position="18"/>
        <end position="37"/>
    </location>
</feature>
<dbReference type="Proteomes" id="UP000198711">
    <property type="component" value="Unassembled WGS sequence"/>
</dbReference>
<comment type="caution">
    <text evidence="2">The sequence shown here is derived from an EMBL/GenBank/DDBJ whole genome shotgun (WGS) entry which is preliminary data.</text>
</comment>
<dbReference type="EMBL" id="FNNO01000001">
    <property type="protein sequence ID" value="SDW20664.1"/>
    <property type="molecule type" value="Genomic_DNA"/>
</dbReference>
<sequence length="281" mass="31785">MALSIEASLQQGYGLNNFTYYLFVFAATVLYYTHAYMAESITNSSNRRSIWYVRNHQAMRVSQLSLTAISFISGGILLYEFGSRMVAASFLQWVAIGIFPVAAALYYGSAAPLNSSHSLRNNGWLKPFVIGFVWAGTVTVYPVLFKSIEDGLPYAPKLFNVLLFIKNLMFITVLCIMFDFKDYVADHNKQLKTFVVQIGLRKTIFYIILPLSVVGLGTFLSYAYYMHFPFPRIVLNTIPFILLIMVALSMQRRKSILYYLAIIDGLMLVKALCGTIGALYF</sequence>
<keyword evidence="1" id="KW-0472">Membrane</keyword>
<evidence type="ECO:0008006" key="4">
    <source>
        <dbReference type="Google" id="ProtNLM"/>
    </source>
</evidence>
<keyword evidence="1" id="KW-1133">Transmembrane helix</keyword>
<evidence type="ECO:0000256" key="1">
    <source>
        <dbReference type="SAM" id="Phobius"/>
    </source>
</evidence>
<accession>A0A8X8LDP1</accession>
<reference evidence="2 3" key="1">
    <citation type="submission" date="2016-10" db="EMBL/GenBank/DDBJ databases">
        <authorList>
            <person name="Varghese N."/>
            <person name="Submissions S."/>
        </authorList>
    </citation>
    <scope>NUCLEOTIDE SEQUENCE [LARGE SCALE GENOMIC DNA]</scope>
    <source>
        <strain evidence="2 3">DSM 25353</strain>
    </source>
</reference>
<feature type="transmembrane region" description="Helical" evidence="1">
    <location>
        <begin position="204"/>
        <end position="224"/>
    </location>
</feature>
<feature type="transmembrane region" description="Helical" evidence="1">
    <location>
        <begin position="164"/>
        <end position="184"/>
    </location>
</feature>
<evidence type="ECO:0000313" key="2">
    <source>
        <dbReference type="EMBL" id="SDW20664.1"/>
    </source>
</evidence>
<feature type="transmembrane region" description="Helical" evidence="1">
    <location>
        <begin position="128"/>
        <end position="144"/>
    </location>
</feature>
<evidence type="ECO:0000313" key="3">
    <source>
        <dbReference type="Proteomes" id="UP000198711"/>
    </source>
</evidence>
<keyword evidence="3" id="KW-1185">Reference proteome</keyword>
<feature type="transmembrane region" description="Helical" evidence="1">
    <location>
        <begin position="230"/>
        <end position="249"/>
    </location>
</feature>